<evidence type="ECO:0000313" key="10">
    <source>
        <dbReference type="EMBL" id="KAG7663404.1"/>
    </source>
</evidence>
<feature type="domain" description="Prp18" evidence="9">
    <location>
        <begin position="176"/>
        <end position="295"/>
    </location>
</feature>
<protein>
    <recommendedName>
        <fullName evidence="3">Pre-mRNA-splicing factor 18</fullName>
    </recommendedName>
</protein>
<comment type="caution">
    <text evidence="10">The sequence shown here is derived from an EMBL/GenBank/DDBJ whole genome shotgun (WGS) entry which is preliminary data.</text>
</comment>
<keyword evidence="7" id="KW-0539">Nucleus</keyword>
<dbReference type="InterPro" id="IPR004098">
    <property type="entry name" value="Prp18"/>
</dbReference>
<dbReference type="AlphaFoldDB" id="A0A8J5QB92"/>
<keyword evidence="5" id="KW-0747">Spliceosome</keyword>
<evidence type="ECO:0000256" key="5">
    <source>
        <dbReference type="ARBA" id="ARBA00022728"/>
    </source>
</evidence>
<keyword evidence="6" id="KW-0508">mRNA splicing</keyword>
<dbReference type="GO" id="GO:0005682">
    <property type="term" value="C:U5 snRNP"/>
    <property type="evidence" value="ECO:0007669"/>
    <property type="project" value="TreeGrafter"/>
</dbReference>
<evidence type="ECO:0000256" key="8">
    <source>
        <dbReference type="SAM" id="MobiDB-lite"/>
    </source>
</evidence>
<organism evidence="10 11">
    <name type="scientific">[Candida] subhashii</name>
    <dbReference type="NCBI Taxonomy" id="561895"/>
    <lineage>
        <taxon>Eukaryota</taxon>
        <taxon>Fungi</taxon>
        <taxon>Dikarya</taxon>
        <taxon>Ascomycota</taxon>
        <taxon>Saccharomycotina</taxon>
        <taxon>Pichiomycetes</taxon>
        <taxon>Debaryomycetaceae</taxon>
        <taxon>Spathaspora</taxon>
    </lineage>
</organism>
<dbReference type="OrthoDB" id="10261918at2759"/>
<name>A0A8J5QB92_9ASCO</name>
<accession>A0A8J5QB92</accession>
<keyword evidence="11" id="KW-1185">Reference proteome</keyword>
<reference evidence="10 11" key="1">
    <citation type="journal article" date="2021" name="DNA Res.">
        <title>Genome analysis of Candida subhashii reveals its hybrid nature and dual mitochondrial genome conformations.</title>
        <authorList>
            <person name="Mixao V."/>
            <person name="Hegedusova E."/>
            <person name="Saus E."/>
            <person name="Pryszcz L.P."/>
            <person name="Cillingova A."/>
            <person name="Nosek J."/>
            <person name="Gabaldon T."/>
        </authorList>
    </citation>
    <scope>NUCLEOTIDE SEQUENCE [LARGE SCALE GENOMIC DNA]</scope>
    <source>
        <strain evidence="10 11">CBS 10753</strain>
    </source>
</reference>
<evidence type="ECO:0000259" key="9">
    <source>
        <dbReference type="Pfam" id="PF02840"/>
    </source>
</evidence>
<evidence type="ECO:0000256" key="6">
    <source>
        <dbReference type="ARBA" id="ARBA00023187"/>
    </source>
</evidence>
<proteinExistence type="inferred from homology"/>
<keyword evidence="4" id="KW-0507">mRNA processing</keyword>
<dbReference type="PANTHER" id="PTHR13007">
    <property type="entry name" value="PRE-MRNA SPLICING FACTOR-RELATED"/>
    <property type="match status" value="1"/>
</dbReference>
<evidence type="ECO:0000256" key="2">
    <source>
        <dbReference type="ARBA" id="ARBA00008137"/>
    </source>
</evidence>
<dbReference type="Pfam" id="PF02840">
    <property type="entry name" value="Prp18"/>
    <property type="match status" value="1"/>
</dbReference>
<dbReference type="RefSeq" id="XP_049263636.1">
    <property type="nucleotide sequence ID" value="XM_049406871.1"/>
</dbReference>
<dbReference type="GO" id="GO:0071021">
    <property type="term" value="C:U2-type post-spliceosomal complex"/>
    <property type="evidence" value="ECO:0007669"/>
    <property type="project" value="TreeGrafter"/>
</dbReference>
<comment type="similarity">
    <text evidence="2">Belongs to the PRP18 family.</text>
</comment>
<dbReference type="EMBL" id="JAGSYN010000138">
    <property type="protein sequence ID" value="KAG7663404.1"/>
    <property type="molecule type" value="Genomic_DNA"/>
</dbReference>
<sequence>MDFSKLLSKEINKKRKNVQTKKNKVKKSKQQSVPDSNNQVEKNHPSVEVESPSKIVEEQPIASNQEPNTRNETPTTPRSKDETDIPEEQLNAKLSQFGQLDNSLSKEEKVNQLQLLLQHESKNTKYKQWLDQEAPLYQDPSQQLISLDLITNLQKHKQELYLKIRVFVKELIKQWEKHPTPGNNDEAILHETKRYIVKLLYKLRTHKLNDDMLTSLSTIIYYIQQQDYRKANESYMKLSIGNVAWPIGVLNVGIHARSSASRITGEKKSANIMIDEKTRRWITSVKRLITAMERINSVGENSI</sequence>
<dbReference type="GeneID" id="73469857"/>
<dbReference type="PANTHER" id="PTHR13007:SF19">
    <property type="entry name" value="PRE-MRNA-SPLICING FACTOR 18"/>
    <property type="match status" value="1"/>
</dbReference>
<evidence type="ECO:0000256" key="4">
    <source>
        <dbReference type="ARBA" id="ARBA00022664"/>
    </source>
</evidence>
<evidence type="ECO:0000256" key="3">
    <source>
        <dbReference type="ARBA" id="ARBA00018242"/>
    </source>
</evidence>
<evidence type="ECO:0000256" key="1">
    <source>
        <dbReference type="ARBA" id="ARBA00004123"/>
    </source>
</evidence>
<feature type="region of interest" description="Disordered" evidence="8">
    <location>
        <begin position="1"/>
        <end position="84"/>
    </location>
</feature>
<evidence type="ECO:0000256" key="7">
    <source>
        <dbReference type="ARBA" id="ARBA00023242"/>
    </source>
</evidence>
<dbReference type="Proteomes" id="UP000694255">
    <property type="component" value="Unassembled WGS sequence"/>
</dbReference>
<dbReference type="InterPro" id="IPR039979">
    <property type="entry name" value="PRPF18"/>
</dbReference>
<gene>
    <name evidence="10" type="ORF">J8A68_003056</name>
</gene>
<dbReference type="GO" id="GO:0000350">
    <property type="term" value="P:generation of catalytic spliceosome for second transesterification step"/>
    <property type="evidence" value="ECO:0007669"/>
    <property type="project" value="TreeGrafter"/>
</dbReference>
<feature type="compositionally biased region" description="Low complexity" evidence="8">
    <location>
        <begin position="66"/>
        <end position="77"/>
    </location>
</feature>
<feature type="compositionally biased region" description="Basic residues" evidence="8">
    <location>
        <begin position="12"/>
        <end position="29"/>
    </location>
</feature>
<dbReference type="GO" id="GO:0046540">
    <property type="term" value="C:U4/U6 x U5 tri-snRNP complex"/>
    <property type="evidence" value="ECO:0007669"/>
    <property type="project" value="TreeGrafter"/>
</dbReference>
<comment type="subcellular location">
    <subcellularLocation>
        <location evidence="1">Nucleus</location>
    </subcellularLocation>
</comment>
<evidence type="ECO:0000313" key="11">
    <source>
        <dbReference type="Proteomes" id="UP000694255"/>
    </source>
</evidence>